<evidence type="ECO:0000313" key="1">
    <source>
        <dbReference type="EMBL" id="PQM29955.1"/>
    </source>
</evidence>
<name>A0A2P6F914_9MOLU</name>
<comment type="caution">
    <text evidence="1">The sequence shown here is derived from an EMBL/GenBank/DDBJ whole genome shotgun (WGS) entry which is preliminary data.</text>
</comment>
<proteinExistence type="predicted"/>
<evidence type="ECO:0000313" key="2">
    <source>
        <dbReference type="Proteomes" id="UP000031565"/>
    </source>
</evidence>
<accession>A0A2P6F914</accession>
<dbReference type="EMBL" id="JTLV02000006">
    <property type="protein sequence ID" value="PQM29955.1"/>
    <property type="molecule type" value="Genomic_DNA"/>
</dbReference>
<gene>
    <name evidence="1" type="ORF">SMSRO_SF028380</name>
</gene>
<keyword evidence="2" id="KW-1185">Reference proteome</keyword>
<reference evidence="1 2" key="1">
    <citation type="journal article" date="2015" name="MBio">
        <title>Genome sequence of the Drosophila melanogaster male-killing Spiroplasma strain MSRO endosymbiont.</title>
        <authorList>
            <person name="Paredes J.C."/>
            <person name="Herren J.K."/>
            <person name="Schupfer F."/>
            <person name="Marin R."/>
            <person name="Claverol S."/>
            <person name="Kuo C.H."/>
            <person name="Lemaitre B."/>
            <person name="Beven L."/>
        </authorList>
    </citation>
    <scope>NUCLEOTIDE SEQUENCE [LARGE SCALE GENOMIC DNA]</scope>
    <source>
        <strain evidence="1 2">MSRO</strain>
    </source>
</reference>
<organism evidence="1 2">
    <name type="scientific">Spiroplasma poulsonii</name>
    <dbReference type="NCBI Taxonomy" id="2138"/>
    <lineage>
        <taxon>Bacteria</taxon>
        <taxon>Bacillati</taxon>
        <taxon>Mycoplasmatota</taxon>
        <taxon>Mollicutes</taxon>
        <taxon>Entomoplasmatales</taxon>
        <taxon>Spiroplasmataceae</taxon>
        <taxon>Spiroplasma</taxon>
    </lineage>
</organism>
<protein>
    <submittedName>
        <fullName evidence="1">Uncharacterized protein</fullName>
    </submittedName>
</protein>
<dbReference type="AlphaFoldDB" id="A0A2P6F914"/>
<sequence>MKIIFLILLIYLILLLLYQMGAKYIVKVYIHQVERKLKAFADLNKYKLVIDWREECDQFQQKDLSDLEFAIRGYQIK</sequence>
<dbReference type="Proteomes" id="UP000031565">
    <property type="component" value="Unassembled WGS sequence"/>
</dbReference>